<dbReference type="SMART" id="SM00479">
    <property type="entry name" value="EXOIII"/>
    <property type="match status" value="1"/>
</dbReference>
<dbReference type="AlphaFoldDB" id="A0A6C0CRN3"/>
<name>A0A6C0CRN3_9ZZZZ</name>
<evidence type="ECO:0000313" key="2">
    <source>
        <dbReference type="EMBL" id="QHT06135.1"/>
    </source>
</evidence>
<dbReference type="Gene3D" id="3.30.420.10">
    <property type="entry name" value="Ribonuclease H-like superfamily/Ribonuclease H"/>
    <property type="match status" value="1"/>
</dbReference>
<sequence length="228" mass="26167">MSENKKALVFDTETTSLPNTKNGRSSYGYIVQISWCVIDLSTHKLIKVKDHIIRLPFNVKIPKDSIKIHGITNKIMRQKGIPISPVLKEIIQDMRTSSLIVAHNINFDITYLKVEAFRNGLGRIYNTINIKEYDTMKKGMVIANTYRISPNSGRKVLKSPKLVELHEKLFNSTPSNLHNSLIDIYVCLRCFYKLEYDVDLLTINNNFKKIFNDLCEPQSKSKLDSSSL</sequence>
<evidence type="ECO:0000259" key="1">
    <source>
        <dbReference type="SMART" id="SM00479"/>
    </source>
</evidence>
<reference evidence="2" key="1">
    <citation type="journal article" date="2020" name="Nature">
        <title>Giant virus diversity and host interactions through global metagenomics.</title>
        <authorList>
            <person name="Schulz F."/>
            <person name="Roux S."/>
            <person name="Paez-Espino D."/>
            <person name="Jungbluth S."/>
            <person name="Walsh D.A."/>
            <person name="Denef V.J."/>
            <person name="McMahon K.D."/>
            <person name="Konstantinidis K.T."/>
            <person name="Eloe-Fadrosh E.A."/>
            <person name="Kyrpides N.C."/>
            <person name="Woyke T."/>
        </authorList>
    </citation>
    <scope>NUCLEOTIDE SEQUENCE</scope>
    <source>
        <strain evidence="2">GVMAG-M-3300021425-14</strain>
    </source>
</reference>
<accession>A0A6C0CRN3</accession>
<dbReference type="InterPro" id="IPR036397">
    <property type="entry name" value="RNaseH_sf"/>
</dbReference>
<proteinExistence type="predicted"/>
<dbReference type="EMBL" id="MN739465">
    <property type="protein sequence ID" value="QHT06135.1"/>
    <property type="molecule type" value="Genomic_DNA"/>
</dbReference>
<dbReference type="Pfam" id="PF00929">
    <property type="entry name" value="RNase_T"/>
    <property type="match status" value="1"/>
</dbReference>
<protein>
    <recommendedName>
        <fullName evidence="1">Exonuclease domain-containing protein</fullName>
    </recommendedName>
</protein>
<dbReference type="GO" id="GO:0003676">
    <property type="term" value="F:nucleic acid binding"/>
    <property type="evidence" value="ECO:0007669"/>
    <property type="project" value="InterPro"/>
</dbReference>
<dbReference type="SUPFAM" id="SSF53098">
    <property type="entry name" value="Ribonuclease H-like"/>
    <property type="match status" value="1"/>
</dbReference>
<feature type="domain" description="Exonuclease" evidence="1">
    <location>
        <begin position="6"/>
        <end position="200"/>
    </location>
</feature>
<dbReference type="CDD" id="cd06127">
    <property type="entry name" value="DEDDh"/>
    <property type="match status" value="1"/>
</dbReference>
<dbReference type="InterPro" id="IPR012337">
    <property type="entry name" value="RNaseH-like_sf"/>
</dbReference>
<dbReference type="InterPro" id="IPR013520">
    <property type="entry name" value="Ribonucl_H"/>
</dbReference>
<organism evidence="2">
    <name type="scientific">viral metagenome</name>
    <dbReference type="NCBI Taxonomy" id="1070528"/>
    <lineage>
        <taxon>unclassified sequences</taxon>
        <taxon>metagenomes</taxon>
        <taxon>organismal metagenomes</taxon>
    </lineage>
</organism>